<keyword evidence="1" id="KW-0812">Transmembrane</keyword>
<keyword evidence="1" id="KW-1133">Transmembrane helix</keyword>
<keyword evidence="1" id="KW-0472">Membrane</keyword>
<evidence type="ECO:0000256" key="1">
    <source>
        <dbReference type="SAM" id="Phobius"/>
    </source>
</evidence>
<comment type="caution">
    <text evidence="2">The sequence shown here is derived from an EMBL/GenBank/DDBJ whole genome shotgun (WGS) entry which is preliminary data.</text>
</comment>
<gene>
    <name evidence="2" type="ORF">RFI_39717</name>
</gene>
<dbReference type="EMBL" id="ASPP01048544">
    <property type="protein sequence ID" value="ETN97809.1"/>
    <property type="molecule type" value="Genomic_DNA"/>
</dbReference>
<accession>X6LAQ8</accession>
<reference evidence="2 3" key="1">
    <citation type="journal article" date="2013" name="Curr. Biol.">
        <title>The Genome of the Foraminiferan Reticulomyxa filosa.</title>
        <authorList>
            <person name="Glockner G."/>
            <person name="Hulsmann N."/>
            <person name="Schleicher M."/>
            <person name="Noegel A.A."/>
            <person name="Eichinger L."/>
            <person name="Gallinger C."/>
            <person name="Pawlowski J."/>
            <person name="Sierra R."/>
            <person name="Euteneuer U."/>
            <person name="Pillet L."/>
            <person name="Moustafa A."/>
            <person name="Platzer M."/>
            <person name="Groth M."/>
            <person name="Szafranski K."/>
            <person name="Schliwa M."/>
        </authorList>
    </citation>
    <scope>NUCLEOTIDE SEQUENCE [LARGE SCALE GENOMIC DNA]</scope>
</reference>
<proteinExistence type="predicted"/>
<protein>
    <submittedName>
        <fullName evidence="2">Uncharacterized protein</fullName>
    </submittedName>
</protein>
<evidence type="ECO:0000313" key="3">
    <source>
        <dbReference type="Proteomes" id="UP000023152"/>
    </source>
</evidence>
<dbReference type="Proteomes" id="UP000023152">
    <property type="component" value="Unassembled WGS sequence"/>
</dbReference>
<evidence type="ECO:0000313" key="2">
    <source>
        <dbReference type="EMBL" id="ETN97809.1"/>
    </source>
</evidence>
<feature type="non-terminal residue" evidence="2">
    <location>
        <position position="1"/>
    </location>
</feature>
<keyword evidence="3" id="KW-1185">Reference proteome</keyword>
<feature type="non-terminal residue" evidence="2">
    <location>
        <position position="213"/>
    </location>
</feature>
<sequence length="213" mass="24728">YHDFKRKLSSIDTIKHCVITEKGEFVPLLIAALSISPPSNDIQFSFNIQSQLLSYNIVSRGTDRACITNLLRRDPAKIQLKMFYSFNVEDTTHPIIAKLVYITMDILHFYNLLIYLLYFTLFLYTYQIMTVNPFTILLNNPDQYENQRMPGEPSKNVKISTFALHHCRNGHALLMKKRGTVRRVTKCTDPWCSAKIEEPALQTNIQSEIDDLY</sequence>
<dbReference type="AlphaFoldDB" id="X6LAQ8"/>
<feature type="transmembrane region" description="Helical" evidence="1">
    <location>
        <begin position="107"/>
        <end position="126"/>
    </location>
</feature>
<organism evidence="2 3">
    <name type="scientific">Reticulomyxa filosa</name>
    <dbReference type="NCBI Taxonomy" id="46433"/>
    <lineage>
        <taxon>Eukaryota</taxon>
        <taxon>Sar</taxon>
        <taxon>Rhizaria</taxon>
        <taxon>Retaria</taxon>
        <taxon>Foraminifera</taxon>
        <taxon>Monothalamids</taxon>
        <taxon>Reticulomyxidae</taxon>
        <taxon>Reticulomyxa</taxon>
    </lineage>
</organism>
<name>X6LAQ8_RETFI</name>